<dbReference type="EMBL" id="AP019860">
    <property type="protein sequence ID" value="BBM83869.1"/>
    <property type="molecule type" value="Genomic_DNA"/>
</dbReference>
<evidence type="ECO:0000313" key="5">
    <source>
        <dbReference type="Proteomes" id="UP000326354"/>
    </source>
</evidence>
<keyword evidence="5" id="KW-1185">Reference proteome</keyword>
<dbReference type="SUPFAM" id="SSF53850">
    <property type="entry name" value="Periplasmic binding protein-like II"/>
    <property type="match status" value="1"/>
</dbReference>
<dbReference type="InterPro" id="IPR026045">
    <property type="entry name" value="Ferric-bd"/>
</dbReference>
<dbReference type="Proteomes" id="UP000326354">
    <property type="component" value="Chromosome"/>
</dbReference>
<feature type="binding site" evidence="3">
    <location>
        <position position="36"/>
    </location>
    <ligand>
        <name>Fe cation</name>
        <dbReference type="ChEBI" id="CHEBI:24875"/>
    </ligand>
</feature>
<evidence type="ECO:0000256" key="3">
    <source>
        <dbReference type="PIRSR" id="PIRSR002825-1"/>
    </source>
</evidence>
<dbReference type="AlphaFoldDB" id="A0A5S9IL41"/>
<dbReference type="CDD" id="cd13542">
    <property type="entry name" value="PBP2_FutA1_ilke"/>
    <property type="match status" value="1"/>
</dbReference>
<name>A0A5S9IL41_UABAM</name>
<keyword evidence="3" id="KW-0408">Iron</keyword>
<dbReference type="PIRSF" id="PIRSF002825">
    <property type="entry name" value="CfbpA"/>
    <property type="match status" value="1"/>
</dbReference>
<evidence type="ECO:0000313" key="4">
    <source>
        <dbReference type="EMBL" id="BBM83869.1"/>
    </source>
</evidence>
<feature type="binding site" evidence="3">
    <location>
        <position position="224"/>
    </location>
    <ligand>
        <name>Fe cation</name>
        <dbReference type="ChEBI" id="CHEBI:24875"/>
    </ligand>
</feature>
<dbReference type="PANTHER" id="PTHR30006:SF15">
    <property type="entry name" value="IRON-UTILIZATION PERIPLASMIC PROTEIN"/>
    <property type="match status" value="1"/>
</dbReference>
<dbReference type="PROSITE" id="PS51257">
    <property type="entry name" value="PROKAR_LIPOPROTEIN"/>
    <property type="match status" value="1"/>
</dbReference>
<sequence length="342" mass="38303">MRILAIVTLIFLLAACDQNSQTQQDKETVTIYTHRHYPSDKELYKQFTKETGIEVIVRKGKANELIKKIEIEGEKTEADILITVDVGRLHFAQQKGVLQAVSSETLTKNVPEHLRHKDGYWYALTKRARVIVHHKDRVKPEELSTYEDLASEKWKGKIAIRSSSNVYNQSLLASVIVANGKEKAQSWAKSVVNNMARKPTGNDRDQVKAVAAGKADLAVVNTYYLGKLLNSDNADEVSAGKAVKIFFPNQNDRGTHVNISGAGVTKHTKNKENAMKLIEFLTGKEAQKTFAQVNYEYPIHPEVKPSELVASWGEFKEDKVNLAELGANNKEAVKVFDVVGWK</sequence>
<accession>A0A5S9IL41</accession>
<protein>
    <submittedName>
        <fullName evidence="4">Iron deficiency-induced protein A</fullName>
    </submittedName>
</protein>
<dbReference type="OrthoDB" id="9769319at2"/>
<dbReference type="PANTHER" id="PTHR30006">
    <property type="entry name" value="THIAMINE-BINDING PERIPLASMIC PROTEIN-RELATED"/>
    <property type="match status" value="1"/>
</dbReference>
<dbReference type="Gene3D" id="3.40.190.10">
    <property type="entry name" value="Periplasmic binding protein-like II"/>
    <property type="match status" value="2"/>
</dbReference>
<dbReference type="GO" id="GO:0046872">
    <property type="term" value="F:metal ion binding"/>
    <property type="evidence" value="ECO:0007669"/>
    <property type="project" value="UniProtKB-KW"/>
</dbReference>
<comment type="similarity">
    <text evidence="1">Belongs to the bacterial solute-binding protein 1 family.</text>
</comment>
<gene>
    <name evidence="4" type="ORF">UABAM_02224</name>
</gene>
<feature type="binding site" evidence="3">
    <location>
        <position position="223"/>
    </location>
    <ligand>
        <name>Fe cation</name>
        <dbReference type="ChEBI" id="CHEBI:24875"/>
    </ligand>
</feature>
<evidence type="ECO:0000256" key="2">
    <source>
        <dbReference type="ARBA" id="ARBA00022729"/>
    </source>
</evidence>
<keyword evidence="3" id="KW-0479">Metal-binding</keyword>
<dbReference type="Pfam" id="PF13343">
    <property type="entry name" value="SBP_bac_6"/>
    <property type="match status" value="1"/>
</dbReference>
<dbReference type="RefSeq" id="WP_151968052.1">
    <property type="nucleotide sequence ID" value="NZ_AP019860.1"/>
</dbReference>
<keyword evidence="2" id="KW-0732">Signal</keyword>
<dbReference type="KEGG" id="uam:UABAM_02224"/>
<reference evidence="4 5" key="1">
    <citation type="submission" date="2019-08" db="EMBL/GenBank/DDBJ databases">
        <title>Complete genome sequence of Candidatus Uab amorphum.</title>
        <authorList>
            <person name="Shiratori T."/>
            <person name="Suzuki S."/>
            <person name="Kakizawa Y."/>
            <person name="Ishida K."/>
        </authorList>
    </citation>
    <scope>NUCLEOTIDE SEQUENCE [LARGE SCALE GENOMIC DNA]</scope>
    <source>
        <strain evidence="4 5">SRT547</strain>
    </source>
</reference>
<evidence type="ECO:0000256" key="1">
    <source>
        <dbReference type="ARBA" id="ARBA00008520"/>
    </source>
</evidence>
<proteinExistence type="inferred from homology"/>
<organism evidence="4 5">
    <name type="scientific">Uabimicrobium amorphum</name>
    <dbReference type="NCBI Taxonomy" id="2596890"/>
    <lineage>
        <taxon>Bacteria</taxon>
        <taxon>Pseudomonadati</taxon>
        <taxon>Planctomycetota</taxon>
        <taxon>Candidatus Uabimicrobiia</taxon>
        <taxon>Candidatus Uabimicrobiales</taxon>
        <taxon>Candidatus Uabimicrobiaceae</taxon>
        <taxon>Candidatus Uabimicrobium</taxon>
    </lineage>
</organism>
<dbReference type="GO" id="GO:0030288">
    <property type="term" value="C:outer membrane-bounded periplasmic space"/>
    <property type="evidence" value="ECO:0007669"/>
    <property type="project" value="TreeGrafter"/>
</dbReference>